<evidence type="ECO:0000313" key="2">
    <source>
        <dbReference type="Proteomes" id="UP000605259"/>
    </source>
</evidence>
<organism evidence="1 2">
    <name type="scientific">Priestia taiwanensis</name>
    <dbReference type="NCBI Taxonomy" id="1347902"/>
    <lineage>
        <taxon>Bacteria</taxon>
        <taxon>Bacillati</taxon>
        <taxon>Bacillota</taxon>
        <taxon>Bacilli</taxon>
        <taxon>Bacillales</taxon>
        <taxon>Bacillaceae</taxon>
        <taxon>Priestia</taxon>
    </lineage>
</organism>
<comment type="caution">
    <text evidence="1">The sequence shown here is derived from an EMBL/GenBank/DDBJ whole genome shotgun (WGS) entry which is preliminary data.</text>
</comment>
<evidence type="ECO:0000313" key="1">
    <source>
        <dbReference type="EMBL" id="GGE81393.1"/>
    </source>
</evidence>
<reference evidence="1" key="2">
    <citation type="submission" date="2020-09" db="EMBL/GenBank/DDBJ databases">
        <authorList>
            <person name="Sun Q."/>
            <person name="Zhou Y."/>
        </authorList>
    </citation>
    <scope>NUCLEOTIDE SEQUENCE</scope>
    <source>
        <strain evidence="1">CGMCC 1.12698</strain>
    </source>
</reference>
<dbReference type="RefSeq" id="WP_188389656.1">
    <property type="nucleotide sequence ID" value="NZ_BMFK01000004.1"/>
</dbReference>
<gene>
    <name evidence="1" type="ORF">GCM10007140_33730</name>
</gene>
<dbReference type="Proteomes" id="UP000605259">
    <property type="component" value="Unassembled WGS sequence"/>
</dbReference>
<proteinExistence type="predicted"/>
<sequence length="399" mass="47266">MLTHNTLRNIYKKDFEDFFRLHKVHRRSVRIVPETGQDRYTPIQNIITEELESQEKFSDTSFDEFMYQQLFYSINNWHYVYKNEDCIFNSNTSLEDVIYFLEMHPALNFNKPLTDNLGSERYLLCTTRIEVIDDCLKSINFLIKIGDVESNSENCYFFSAITIDLEHNLVIIRFNQNSLESFEEDPSDVLVKLKDLLNGASQRDGVISPFESLNLNVIGLNEEVSKRIISTLFKELSSEAEDILNARVPENTENDIREFLENKGLPCEEDYVQQIKSVLYQDISQTCADTIFANGWVFRFVFREGRLTRASSRTDDRSPIYGSKVYWHLKELIFKSEEMYEAGFLWYLENPGEFEEAKYVEVRLESRNDSLILHYYYKMRTSDRKEKEEFVLRKINSYF</sequence>
<accession>A0A917AYG9</accession>
<protein>
    <submittedName>
        <fullName evidence="1">Uncharacterized protein</fullName>
    </submittedName>
</protein>
<reference evidence="1" key="1">
    <citation type="journal article" date="2014" name="Int. J. Syst. Evol. Microbiol.">
        <title>Complete genome sequence of Corynebacterium casei LMG S-19264T (=DSM 44701T), isolated from a smear-ripened cheese.</title>
        <authorList>
            <consortium name="US DOE Joint Genome Institute (JGI-PGF)"/>
            <person name="Walter F."/>
            <person name="Albersmeier A."/>
            <person name="Kalinowski J."/>
            <person name="Ruckert C."/>
        </authorList>
    </citation>
    <scope>NUCLEOTIDE SEQUENCE</scope>
    <source>
        <strain evidence="1">CGMCC 1.12698</strain>
    </source>
</reference>
<name>A0A917AYG9_9BACI</name>
<dbReference type="AlphaFoldDB" id="A0A917AYG9"/>
<keyword evidence="2" id="KW-1185">Reference proteome</keyword>
<dbReference type="EMBL" id="BMFK01000004">
    <property type="protein sequence ID" value="GGE81393.1"/>
    <property type="molecule type" value="Genomic_DNA"/>
</dbReference>